<dbReference type="GO" id="GO:0008270">
    <property type="term" value="F:zinc ion binding"/>
    <property type="evidence" value="ECO:0007669"/>
    <property type="project" value="UniProtKB-KW"/>
</dbReference>
<dbReference type="SMR" id="A0A445JFW0"/>
<dbReference type="AlphaFoldDB" id="A0A445JFW0"/>
<dbReference type="Gene3D" id="3.30.40.10">
    <property type="entry name" value="Zinc/RING finger domain, C3HC4 (zinc finger)"/>
    <property type="match status" value="1"/>
</dbReference>
<dbReference type="EC" id="2.3.2.27" evidence="2"/>
<reference evidence="14 15" key="1">
    <citation type="submission" date="2018-09" db="EMBL/GenBank/DDBJ databases">
        <title>A high-quality reference genome of wild soybean provides a powerful tool to mine soybean genomes.</title>
        <authorList>
            <person name="Xie M."/>
            <person name="Chung C.Y.L."/>
            <person name="Li M.-W."/>
            <person name="Wong F.-L."/>
            <person name="Chan T.-F."/>
            <person name="Lam H.-M."/>
        </authorList>
    </citation>
    <scope>NUCLEOTIDE SEQUENCE [LARGE SCALE GENOMIC DNA]</scope>
    <source>
        <strain evidence="15">cv. W05</strain>
        <tissue evidence="14">Hypocotyl of etiolated seedlings</tissue>
    </source>
</reference>
<dbReference type="PIRSF" id="PIRSF036836">
    <property type="entry name" value="RNase_bind_SBP1"/>
    <property type="match status" value="1"/>
</dbReference>
<dbReference type="CDD" id="cd16649">
    <property type="entry name" value="mRING-HC-C3HC5_CGRF1-like"/>
    <property type="match status" value="1"/>
</dbReference>
<dbReference type="Pfam" id="PF13920">
    <property type="entry name" value="zf-C3HC4_3"/>
    <property type="match status" value="1"/>
</dbReference>
<dbReference type="InterPro" id="IPR013083">
    <property type="entry name" value="Znf_RING/FYVE/PHD"/>
</dbReference>
<evidence type="ECO:0000256" key="12">
    <source>
        <dbReference type="PROSITE-ProRule" id="PRU00175"/>
    </source>
</evidence>
<comment type="pathway">
    <text evidence="10">Protein degradation; proteasomal ubiquitin-dependent pathway.</text>
</comment>
<keyword evidence="4" id="KW-0479">Metal-binding</keyword>
<dbReference type="PANTHER" id="PTHR42647">
    <property type="entry name" value="SBP (S-RIBONUCLEASE BINDING PROTEIN) FAMILY PROTEIN"/>
    <property type="match status" value="1"/>
</dbReference>
<comment type="function">
    <text evidence="9">Probable E3 ubiquitin-protein ligase. Has no effect on the stability of the DELLA proteins.</text>
</comment>
<comment type="subunit">
    <text evidence="11">Interacts with the DELLA proteins GAI, RGA, RGL1, RGL2 and RGL3.</text>
</comment>
<evidence type="ECO:0000256" key="6">
    <source>
        <dbReference type="ARBA" id="ARBA00022786"/>
    </source>
</evidence>
<evidence type="ECO:0000313" key="14">
    <source>
        <dbReference type="EMBL" id="RZB97308.1"/>
    </source>
</evidence>
<protein>
    <recommendedName>
        <fullName evidence="2">RING-type E3 ubiquitin transferase</fullName>
        <ecNumber evidence="2">2.3.2.27</ecNumber>
    </recommendedName>
</protein>
<keyword evidence="7" id="KW-0611">Plant defense</keyword>
<dbReference type="EMBL" id="QZWG01000008">
    <property type="protein sequence ID" value="RZB97308.1"/>
    <property type="molecule type" value="Genomic_DNA"/>
</dbReference>
<gene>
    <name evidence="14" type="ORF">D0Y65_020803</name>
</gene>
<dbReference type="PROSITE" id="PS50089">
    <property type="entry name" value="ZF_RING_2"/>
    <property type="match status" value="1"/>
</dbReference>
<organism evidence="14 15">
    <name type="scientific">Glycine soja</name>
    <name type="common">Wild soybean</name>
    <dbReference type="NCBI Taxonomy" id="3848"/>
    <lineage>
        <taxon>Eukaryota</taxon>
        <taxon>Viridiplantae</taxon>
        <taxon>Streptophyta</taxon>
        <taxon>Embryophyta</taxon>
        <taxon>Tracheophyta</taxon>
        <taxon>Spermatophyta</taxon>
        <taxon>Magnoliopsida</taxon>
        <taxon>eudicotyledons</taxon>
        <taxon>Gunneridae</taxon>
        <taxon>Pentapetalae</taxon>
        <taxon>rosids</taxon>
        <taxon>fabids</taxon>
        <taxon>Fabales</taxon>
        <taxon>Fabaceae</taxon>
        <taxon>Papilionoideae</taxon>
        <taxon>50 kb inversion clade</taxon>
        <taxon>NPAAA clade</taxon>
        <taxon>indigoferoid/millettioid clade</taxon>
        <taxon>Phaseoleae</taxon>
        <taxon>Glycine</taxon>
        <taxon>Glycine subgen. Soja</taxon>
    </lineage>
</organism>
<sequence length="346" mass="38347">MAVEARHLNLFPSQFIPNREVMNSVEANMNMYNNTTPMGGYSSFLPLSGAVTETVLPSSVFNNHSLGNAVKSESGVTYNNNNNHHHHHINNVVMTPTSRKRSRDNSNNYGYNNNINNDSFSFLGQDVSLQIQQQQLDIEHLIMQRMEKVRMEIDEKRKRQARRFIEAIEVGVMKKLKAKEEEIEKIGKLNWALEEKVKHLCMENQVWRNLAEANEATANALRCNLEQVLAQCGGIAAEEDRGGATVCGGAEMDDAESCCGSTEEDCEGKKVGWRTLAGCAGVKDKDEGGESSNGNGRMCRNCGKEESCVLILPCRHLCLCTACGSSLHICPICKSFKTASVHVNMS</sequence>
<dbReference type="InterPro" id="IPR001841">
    <property type="entry name" value="Znf_RING"/>
</dbReference>
<evidence type="ECO:0000256" key="10">
    <source>
        <dbReference type="ARBA" id="ARBA00060618"/>
    </source>
</evidence>
<dbReference type="GO" id="GO:0043067">
    <property type="term" value="P:regulation of programmed cell death"/>
    <property type="evidence" value="ECO:0007669"/>
    <property type="project" value="UniProtKB-ARBA"/>
</dbReference>
<evidence type="ECO:0000256" key="9">
    <source>
        <dbReference type="ARBA" id="ARBA00055493"/>
    </source>
</evidence>
<evidence type="ECO:0000256" key="1">
    <source>
        <dbReference type="ARBA" id="ARBA00000900"/>
    </source>
</evidence>
<keyword evidence="8" id="KW-0862">Zinc</keyword>
<keyword evidence="15" id="KW-1185">Reference proteome</keyword>
<comment type="catalytic activity">
    <reaction evidence="1">
        <text>S-ubiquitinyl-[E2 ubiquitin-conjugating enzyme]-L-cysteine + [acceptor protein]-L-lysine = [E2 ubiquitin-conjugating enzyme]-L-cysteine + N(6)-ubiquitinyl-[acceptor protein]-L-lysine.</text>
        <dbReference type="EC" id="2.3.2.27"/>
    </reaction>
</comment>
<dbReference type="GO" id="GO:0006952">
    <property type="term" value="P:defense response"/>
    <property type="evidence" value="ECO:0007669"/>
    <property type="project" value="UniProtKB-KW"/>
</dbReference>
<evidence type="ECO:0000256" key="7">
    <source>
        <dbReference type="ARBA" id="ARBA00022821"/>
    </source>
</evidence>
<evidence type="ECO:0000256" key="4">
    <source>
        <dbReference type="ARBA" id="ARBA00022723"/>
    </source>
</evidence>
<dbReference type="Gramene" id="XM_028388312.1">
    <property type="protein sequence ID" value="XP_028244113.1"/>
    <property type="gene ID" value="LOC114422108"/>
</dbReference>
<accession>A0A445JFW0</accession>
<keyword evidence="6" id="KW-0833">Ubl conjugation pathway</keyword>
<evidence type="ECO:0000256" key="5">
    <source>
        <dbReference type="ARBA" id="ARBA00022771"/>
    </source>
</evidence>
<evidence type="ECO:0000256" key="11">
    <source>
        <dbReference type="ARBA" id="ARBA00062563"/>
    </source>
</evidence>
<evidence type="ECO:0000256" key="3">
    <source>
        <dbReference type="ARBA" id="ARBA00022679"/>
    </source>
</evidence>
<keyword evidence="5 12" id="KW-0863">Zinc-finger</keyword>
<evidence type="ECO:0000256" key="8">
    <source>
        <dbReference type="ARBA" id="ARBA00022833"/>
    </source>
</evidence>
<dbReference type="PANTHER" id="PTHR42647:SF12">
    <property type="entry name" value="BOI-RELATED E3 UBIQUITIN-PROTEIN LIGASE 2-RELATED"/>
    <property type="match status" value="1"/>
</dbReference>
<comment type="caution">
    <text evidence="14">The sequence shown here is derived from an EMBL/GenBank/DDBJ whole genome shotgun (WGS) entry which is preliminary data.</text>
</comment>
<evidence type="ECO:0000256" key="2">
    <source>
        <dbReference type="ARBA" id="ARBA00012483"/>
    </source>
</evidence>
<dbReference type="FunFam" id="3.30.40.10:FF:000541">
    <property type="entry name" value="BOI-related E3 ubiquitin-protein ligase 1"/>
    <property type="match status" value="1"/>
</dbReference>
<feature type="domain" description="RING-type" evidence="13">
    <location>
        <begin position="299"/>
        <end position="334"/>
    </location>
</feature>
<evidence type="ECO:0000313" key="15">
    <source>
        <dbReference type="Proteomes" id="UP000289340"/>
    </source>
</evidence>
<evidence type="ECO:0000259" key="13">
    <source>
        <dbReference type="PROSITE" id="PS50089"/>
    </source>
</evidence>
<name>A0A445JFW0_GLYSO</name>
<keyword evidence="3" id="KW-0808">Transferase</keyword>
<dbReference type="Proteomes" id="UP000289340">
    <property type="component" value="Chromosome 8"/>
</dbReference>
<proteinExistence type="predicted"/>
<dbReference type="GO" id="GO:0061630">
    <property type="term" value="F:ubiquitin protein ligase activity"/>
    <property type="evidence" value="ECO:0007669"/>
    <property type="project" value="UniProtKB-EC"/>
</dbReference>